<evidence type="ECO:0000256" key="1">
    <source>
        <dbReference type="SAM" id="MobiDB-lite"/>
    </source>
</evidence>
<protein>
    <submittedName>
        <fullName evidence="2">Kielin/chordin-like protein</fullName>
    </submittedName>
</protein>
<dbReference type="AlphaFoldDB" id="A0A8J4T8Y1"/>
<feature type="compositionally biased region" description="Acidic residues" evidence="1">
    <location>
        <begin position="56"/>
        <end position="76"/>
    </location>
</feature>
<comment type="caution">
    <text evidence="2">The sequence shown here is derived from an EMBL/GenBank/DDBJ whole genome shotgun (WGS) entry which is preliminary data.</text>
</comment>
<feature type="compositionally biased region" description="Basic and acidic residues" evidence="1">
    <location>
        <begin position="31"/>
        <end position="55"/>
    </location>
</feature>
<dbReference type="Proteomes" id="UP000727407">
    <property type="component" value="Unassembled WGS sequence"/>
</dbReference>
<accession>A0A8J4T8Y1</accession>
<proteinExistence type="predicted"/>
<sequence>CGVVLVPEDTPYLEILGVGQQREEEEEEERREEREGEEEREKAEGREERERRGGGGEEEEERERAEAEEEERSDGEEEKRRERRDGEEERNMDTIEKQGSLIALAWSKPVNSDTQEVTSAVHEAQTTAETSADSHTLDHTRMALSLSEHTPRHTLVESLEEPPTSSTDAQKECSSDERRATPAGPETHTPDAVSEGVCEEQQLQRDETMRSLADIQRRAEQRWQRDRDRQILRVQERLSIIQNRKSDEDLLGLRRQDTFRHLTNTLQQDEQQQKVLVREKLQELWRERSYILQSRRE</sequence>
<feature type="non-terminal residue" evidence="2">
    <location>
        <position position="1"/>
    </location>
</feature>
<dbReference type="OrthoDB" id="9909645at2759"/>
<reference evidence="2" key="1">
    <citation type="submission" date="2020-07" db="EMBL/GenBank/DDBJ databases">
        <title>Clarias magur genome sequencing, assembly and annotation.</title>
        <authorList>
            <person name="Kushwaha B."/>
            <person name="Kumar R."/>
            <person name="Das P."/>
            <person name="Joshi C.G."/>
            <person name="Kumar D."/>
            <person name="Nagpure N.S."/>
            <person name="Pandey M."/>
            <person name="Agarwal S."/>
            <person name="Srivastava S."/>
            <person name="Singh M."/>
            <person name="Sahoo L."/>
            <person name="Jayasankar P."/>
            <person name="Meher P.K."/>
            <person name="Koringa P.G."/>
            <person name="Iquebal M.A."/>
            <person name="Das S.P."/>
            <person name="Bit A."/>
            <person name="Patnaik S."/>
            <person name="Patel N."/>
            <person name="Shah T.M."/>
            <person name="Hinsu A."/>
            <person name="Jena J.K."/>
        </authorList>
    </citation>
    <scope>NUCLEOTIDE SEQUENCE</scope>
    <source>
        <strain evidence="2">CIFAMagur01</strain>
        <tissue evidence="2">Testis</tissue>
    </source>
</reference>
<feature type="non-terminal residue" evidence="2">
    <location>
        <position position="297"/>
    </location>
</feature>
<feature type="compositionally biased region" description="Polar residues" evidence="1">
    <location>
        <begin position="109"/>
        <end position="134"/>
    </location>
</feature>
<keyword evidence="3" id="KW-1185">Reference proteome</keyword>
<feature type="compositionally biased region" description="Basic and acidic residues" evidence="1">
    <location>
        <begin position="77"/>
        <end position="96"/>
    </location>
</feature>
<evidence type="ECO:0000313" key="3">
    <source>
        <dbReference type="Proteomes" id="UP000727407"/>
    </source>
</evidence>
<evidence type="ECO:0000313" key="2">
    <source>
        <dbReference type="EMBL" id="KAF5889343.1"/>
    </source>
</evidence>
<gene>
    <name evidence="2" type="ORF">DAT39_020956</name>
</gene>
<feature type="compositionally biased region" description="Basic and acidic residues" evidence="1">
    <location>
        <begin position="169"/>
        <end position="180"/>
    </location>
</feature>
<organism evidence="2 3">
    <name type="scientific">Clarias magur</name>
    <name type="common">Asian catfish</name>
    <name type="synonym">Macropteronotus magur</name>
    <dbReference type="NCBI Taxonomy" id="1594786"/>
    <lineage>
        <taxon>Eukaryota</taxon>
        <taxon>Metazoa</taxon>
        <taxon>Chordata</taxon>
        <taxon>Craniata</taxon>
        <taxon>Vertebrata</taxon>
        <taxon>Euteleostomi</taxon>
        <taxon>Actinopterygii</taxon>
        <taxon>Neopterygii</taxon>
        <taxon>Teleostei</taxon>
        <taxon>Ostariophysi</taxon>
        <taxon>Siluriformes</taxon>
        <taxon>Clariidae</taxon>
        <taxon>Clarias</taxon>
    </lineage>
</organism>
<feature type="region of interest" description="Disordered" evidence="1">
    <location>
        <begin position="1"/>
        <end position="197"/>
    </location>
</feature>
<name>A0A8J4T8Y1_CLAMG</name>
<dbReference type="EMBL" id="QNUK01000824">
    <property type="protein sequence ID" value="KAF5889343.1"/>
    <property type="molecule type" value="Genomic_DNA"/>
</dbReference>